<dbReference type="SUPFAM" id="SSF52540">
    <property type="entry name" value="P-loop containing nucleoside triphosphate hydrolases"/>
    <property type="match status" value="1"/>
</dbReference>
<comment type="caution">
    <text evidence="7">The sequence shown here is derived from an EMBL/GenBank/DDBJ whole genome shotgun (WGS) entry which is preliminary data.</text>
</comment>
<dbReference type="Pfam" id="PF22740">
    <property type="entry name" value="PapZ_C"/>
    <property type="match status" value="1"/>
</dbReference>
<proteinExistence type="inferred from homology"/>
<dbReference type="PANTHER" id="PTHR30448:SF0">
    <property type="entry name" value="RNASE ADAPTER PROTEIN RAPZ"/>
    <property type="match status" value="1"/>
</dbReference>
<dbReference type="InterPro" id="IPR027417">
    <property type="entry name" value="P-loop_NTPase"/>
</dbReference>
<dbReference type="Gene3D" id="3.40.50.300">
    <property type="entry name" value="P-loop containing nucleotide triphosphate hydrolases"/>
    <property type="match status" value="1"/>
</dbReference>
<evidence type="ECO:0000259" key="6">
    <source>
        <dbReference type="Pfam" id="PF22740"/>
    </source>
</evidence>
<keyword evidence="3 4" id="KW-0342">GTP-binding</keyword>
<reference evidence="7 8" key="1">
    <citation type="journal article" date="2015" name="Int. J. Syst. Evol. Microbiol.">
        <title>Aestuariivita atlantica sp. nov., isolated from deep sea sediment of the Atlantic Ocean.</title>
        <authorList>
            <person name="Li G."/>
            <person name="Lai Q."/>
            <person name="Du Y."/>
            <person name="Liu X."/>
            <person name="Sun F."/>
            <person name="Shao Z."/>
        </authorList>
    </citation>
    <scope>NUCLEOTIDE SEQUENCE [LARGE SCALE GENOMIC DNA]</scope>
    <source>
        <strain evidence="7 8">22II-S11-z3</strain>
    </source>
</reference>
<dbReference type="HAMAP" id="MF_00636">
    <property type="entry name" value="RapZ_like"/>
    <property type="match status" value="1"/>
</dbReference>
<dbReference type="InterPro" id="IPR005337">
    <property type="entry name" value="RapZ-like"/>
</dbReference>
<feature type="binding site" evidence="4">
    <location>
        <begin position="64"/>
        <end position="67"/>
    </location>
    <ligand>
        <name>GTP</name>
        <dbReference type="ChEBI" id="CHEBI:37565"/>
    </ligand>
</feature>
<dbReference type="NCBIfam" id="NF003828">
    <property type="entry name" value="PRK05416.1"/>
    <property type="match status" value="1"/>
</dbReference>
<dbReference type="PANTHER" id="PTHR30448">
    <property type="entry name" value="RNASE ADAPTER PROTEIN RAPZ"/>
    <property type="match status" value="1"/>
</dbReference>
<evidence type="ECO:0000256" key="4">
    <source>
        <dbReference type="HAMAP-Rule" id="MF_00636"/>
    </source>
</evidence>
<dbReference type="STRING" id="1317121.ATO11_12070"/>
<evidence type="ECO:0000256" key="2">
    <source>
        <dbReference type="ARBA" id="ARBA00022840"/>
    </source>
</evidence>
<sequence>MSSATDPAARLVLVTGPSGAGRSTAIAALEDLGYETIDNMPLTLVPRLLDAEGWAERPLALGLDARNRDFTPEAVMTLLGDLTARSGAAPELLYLDCRREVLLRRFSETRRRHPLAPQDAPELGIAREAELLAPVRPEASHAIDTSDLSPHDLRAEIARRFGLHGAQRLALSVMSFSYKQGLPRGADMVFDCRFLANPHWVPELRPLTGRDPKVAAHVAGDPRYAAFLEQVLGLLIFQLPACIEEGKTHFTVAFGCTGGRHRSVTLAETVTRGLAEAGWQVSVRHRELERQGIAPGGQGNTAAMDEAAQ</sequence>
<dbReference type="Pfam" id="PF03668">
    <property type="entry name" value="RapZ-like_N"/>
    <property type="match status" value="1"/>
</dbReference>
<keyword evidence="8" id="KW-1185">Reference proteome</keyword>
<evidence type="ECO:0000256" key="1">
    <source>
        <dbReference type="ARBA" id="ARBA00022741"/>
    </source>
</evidence>
<dbReference type="GO" id="GO:0005524">
    <property type="term" value="F:ATP binding"/>
    <property type="evidence" value="ECO:0007669"/>
    <property type="project" value="UniProtKB-UniRule"/>
</dbReference>
<gene>
    <name evidence="7" type="ORF">ATO11_12070</name>
</gene>
<feature type="domain" description="RapZ C-terminal" evidence="6">
    <location>
        <begin position="170"/>
        <end position="289"/>
    </location>
</feature>
<evidence type="ECO:0000313" key="7">
    <source>
        <dbReference type="EMBL" id="KNG93191.1"/>
    </source>
</evidence>
<protein>
    <submittedName>
        <fullName evidence="7">GlmZ(SRNA)-inactivating NTPase</fullName>
    </submittedName>
</protein>
<feature type="binding site" evidence="4">
    <location>
        <begin position="16"/>
        <end position="23"/>
    </location>
    <ligand>
        <name>ATP</name>
        <dbReference type="ChEBI" id="CHEBI:30616"/>
    </ligand>
</feature>
<keyword evidence="1 4" id="KW-0547">Nucleotide-binding</keyword>
<dbReference type="InterPro" id="IPR053930">
    <property type="entry name" value="RapZ-like_N"/>
</dbReference>
<keyword evidence="2 4" id="KW-0067">ATP-binding</keyword>
<feature type="domain" description="RapZ-like N-terminal" evidence="5">
    <location>
        <begin position="11"/>
        <end position="162"/>
    </location>
</feature>
<dbReference type="InterPro" id="IPR053931">
    <property type="entry name" value="RapZ_C"/>
</dbReference>
<dbReference type="Proteomes" id="UP000036938">
    <property type="component" value="Unassembled WGS sequence"/>
</dbReference>
<evidence type="ECO:0000313" key="8">
    <source>
        <dbReference type="Proteomes" id="UP000036938"/>
    </source>
</evidence>
<name>A0A0L1JN60_9RHOB</name>
<dbReference type="PATRIC" id="fig|1317121.7.peg.3120"/>
<evidence type="ECO:0000256" key="3">
    <source>
        <dbReference type="ARBA" id="ARBA00023134"/>
    </source>
</evidence>
<dbReference type="AlphaFoldDB" id="A0A0L1JN60"/>
<organism evidence="7 8">
    <name type="scientific">Pseudaestuariivita atlantica</name>
    <dbReference type="NCBI Taxonomy" id="1317121"/>
    <lineage>
        <taxon>Bacteria</taxon>
        <taxon>Pseudomonadati</taxon>
        <taxon>Pseudomonadota</taxon>
        <taxon>Alphaproteobacteria</taxon>
        <taxon>Rhodobacterales</taxon>
        <taxon>Paracoccaceae</taxon>
        <taxon>Pseudaestuariivita</taxon>
    </lineage>
</organism>
<dbReference type="OrthoDB" id="9784461at2"/>
<dbReference type="RefSeq" id="WP_050531148.1">
    <property type="nucleotide sequence ID" value="NZ_AQQZ01000005.1"/>
</dbReference>
<evidence type="ECO:0000259" key="5">
    <source>
        <dbReference type="Pfam" id="PF03668"/>
    </source>
</evidence>
<dbReference type="EMBL" id="AQQZ01000005">
    <property type="protein sequence ID" value="KNG93191.1"/>
    <property type="molecule type" value="Genomic_DNA"/>
</dbReference>
<accession>A0A0L1JN60</accession>
<dbReference type="GO" id="GO:0005525">
    <property type="term" value="F:GTP binding"/>
    <property type="evidence" value="ECO:0007669"/>
    <property type="project" value="UniProtKB-UniRule"/>
</dbReference>
<dbReference type="PIRSF" id="PIRSF005052">
    <property type="entry name" value="P-loopkin"/>
    <property type="match status" value="1"/>
</dbReference>